<dbReference type="Pfam" id="PF04250">
    <property type="entry name" value="DUF429"/>
    <property type="match status" value="1"/>
</dbReference>
<accession>A0ABS7G1L1</accession>
<reference evidence="1 2" key="1">
    <citation type="submission" date="2021-07" db="EMBL/GenBank/DDBJ databases">
        <title>Actinomadura sp. PM05-2 isolated from lichen.</title>
        <authorList>
            <person name="Somphong A."/>
            <person name="Phongsopitanun W."/>
            <person name="Tanasupawat S."/>
            <person name="Peongsungnone V."/>
        </authorList>
    </citation>
    <scope>NUCLEOTIDE SEQUENCE [LARGE SCALE GENOMIC DNA]</scope>
    <source>
        <strain evidence="1 2">PM05-2</strain>
    </source>
</reference>
<dbReference type="InterPro" id="IPR007362">
    <property type="entry name" value="DUF429"/>
</dbReference>
<dbReference type="EMBL" id="JAIBOA010000025">
    <property type="protein sequence ID" value="MBW8486583.1"/>
    <property type="molecule type" value="Genomic_DNA"/>
</dbReference>
<evidence type="ECO:0000313" key="1">
    <source>
        <dbReference type="EMBL" id="MBW8486583.1"/>
    </source>
</evidence>
<protein>
    <submittedName>
        <fullName evidence="1">DUF429 domain-containing protein</fullName>
    </submittedName>
</protein>
<evidence type="ECO:0000313" key="2">
    <source>
        <dbReference type="Proteomes" id="UP000774570"/>
    </source>
</evidence>
<comment type="caution">
    <text evidence="1">The sequence shown here is derived from an EMBL/GenBank/DDBJ whole genome shotgun (WGS) entry which is preliminary data.</text>
</comment>
<keyword evidence="2" id="KW-1185">Reference proteome</keyword>
<proteinExistence type="predicted"/>
<name>A0ABS7G1L1_9ACTN</name>
<gene>
    <name evidence="1" type="ORF">K1Y72_29735</name>
</gene>
<dbReference type="Proteomes" id="UP000774570">
    <property type="component" value="Unassembled WGS sequence"/>
</dbReference>
<dbReference type="RefSeq" id="WP_220169825.1">
    <property type="nucleotide sequence ID" value="NZ_JAIBOA010000025.1"/>
</dbReference>
<organism evidence="1 2">
    <name type="scientific">Actinomadura parmotrematis</name>
    <dbReference type="NCBI Taxonomy" id="2864039"/>
    <lineage>
        <taxon>Bacteria</taxon>
        <taxon>Bacillati</taxon>
        <taxon>Actinomycetota</taxon>
        <taxon>Actinomycetes</taxon>
        <taxon>Streptosporangiales</taxon>
        <taxon>Thermomonosporaceae</taxon>
        <taxon>Actinomadura</taxon>
    </lineage>
</organism>
<sequence>MLTVGVDLAADAARTALARVRWTPGGARVEGVVVGVDDAAILDAVPEAAKTGIDCPFGWPDLFADFIAAHRTGHVPPQQDDPQWRRPLVNRVTDLVVREQTKLVPLSVAADRIAHPALRCAPLLAELSRRGTDVRRDGTGAVVEVYPAASLRRWNLTHRGYKRAANAARLADLVDALQAAAPWLDLAAAEPLCRTSDDAFDAVIAALTARAATLNQTTTPTSAQHPAALTEGWIALPTGPLAALTQ</sequence>